<evidence type="ECO:0000313" key="2">
    <source>
        <dbReference type="Proteomes" id="UP000297595"/>
    </source>
</evidence>
<proteinExistence type="predicted"/>
<dbReference type="Proteomes" id="UP000297595">
    <property type="component" value="Unassembled WGS sequence"/>
</dbReference>
<sequence length="73" mass="8068">MLPSYSPSIGQRPNLAPIYKVLASDAKETDYRYSFFHAPAPAAVLDLSKGEGAAWDRVYAVWVLKVCPKINGR</sequence>
<organism evidence="1 2">
    <name type="scientific">Orbilia oligospora</name>
    <name type="common">Nematode-trapping fungus</name>
    <name type="synonym">Arthrobotrys oligospora</name>
    <dbReference type="NCBI Taxonomy" id="2813651"/>
    <lineage>
        <taxon>Eukaryota</taxon>
        <taxon>Fungi</taxon>
        <taxon>Dikarya</taxon>
        <taxon>Ascomycota</taxon>
        <taxon>Pezizomycotina</taxon>
        <taxon>Orbiliomycetes</taxon>
        <taxon>Orbiliales</taxon>
        <taxon>Orbiliaceae</taxon>
        <taxon>Orbilia</taxon>
    </lineage>
</organism>
<protein>
    <submittedName>
        <fullName evidence="1">Uncharacterized protein</fullName>
    </submittedName>
</protein>
<gene>
    <name evidence="1" type="ORF">EYR41_000612</name>
</gene>
<evidence type="ECO:0000313" key="1">
    <source>
        <dbReference type="EMBL" id="TGJ73524.1"/>
    </source>
</evidence>
<reference evidence="1 2" key="1">
    <citation type="submission" date="2019-03" db="EMBL/GenBank/DDBJ databases">
        <title>Nematode-trapping fungi genome.</title>
        <authorList>
            <person name="Vidal-Diez De Ulzurrun G."/>
        </authorList>
    </citation>
    <scope>NUCLEOTIDE SEQUENCE [LARGE SCALE GENOMIC DNA]</scope>
    <source>
        <strain evidence="1 2">TWF154</strain>
    </source>
</reference>
<comment type="caution">
    <text evidence="1">The sequence shown here is derived from an EMBL/GenBank/DDBJ whole genome shotgun (WGS) entry which is preliminary data.</text>
</comment>
<dbReference type="EMBL" id="SOZJ01000001">
    <property type="protein sequence ID" value="TGJ73524.1"/>
    <property type="molecule type" value="Genomic_DNA"/>
</dbReference>
<accession>A0A8H2ECW9</accession>
<dbReference type="AlphaFoldDB" id="A0A8H2ECW9"/>
<name>A0A8H2ECW9_ORBOL</name>